<evidence type="ECO:0000256" key="4">
    <source>
        <dbReference type="RuleBase" id="RU003345"/>
    </source>
</evidence>
<dbReference type="Gene3D" id="3.40.605.10">
    <property type="entry name" value="Aldehyde Dehydrogenase, Chain A, domain 1"/>
    <property type="match status" value="1"/>
</dbReference>
<dbReference type="GO" id="GO:0036243">
    <property type="term" value="F:succinate-semialdehyde dehydrogenase (NADP+) activity"/>
    <property type="evidence" value="ECO:0007669"/>
    <property type="project" value="UniProtKB-EC"/>
</dbReference>
<evidence type="ECO:0000313" key="7">
    <source>
        <dbReference type="Proteomes" id="UP000574761"/>
    </source>
</evidence>
<dbReference type="InterPro" id="IPR029510">
    <property type="entry name" value="Ald_DH_CS_GLU"/>
</dbReference>
<dbReference type="FunFam" id="3.40.309.10:FF:000004">
    <property type="entry name" value="Succinate-semialdehyde dehydrogenase I"/>
    <property type="match status" value="1"/>
</dbReference>
<protein>
    <submittedName>
        <fullName evidence="6">Succinate-semialdehyde dehydrogenase/glutarate-semialdehyde dehydrogenase</fullName>
        <ecNumber evidence="6">1.2.1.16</ecNumber>
        <ecNumber evidence="6">1.2.1.20</ecNumber>
        <ecNumber evidence="6">1.2.1.79</ecNumber>
    </submittedName>
</protein>
<evidence type="ECO:0000313" key="6">
    <source>
        <dbReference type="EMBL" id="MBB3979678.1"/>
    </source>
</evidence>
<dbReference type="Gene3D" id="3.40.309.10">
    <property type="entry name" value="Aldehyde Dehydrogenase, Chain A, domain 2"/>
    <property type="match status" value="1"/>
</dbReference>
<name>A0A7W6DH34_9HYPH</name>
<evidence type="ECO:0000256" key="1">
    <source>
        <dbReference type="ARBA" id="ARBA00009986"/>
    </source>
</evidence>
<evidence type="ECO:0000256" key="2">
    <source>
        <dbReference type="ARBA" id="ARBA00023002"/>
    </source>
</evidence>
<gene>
    <name evidence="6" type="ORF">GGQ64_004922</name>
</gene>
<dbReference type="FunFam" id="3.40.605.10:FF:000005">
    <property type="entry name" value="Succinate-semialdehyde dehydrogenase I"/>
    <property type="match status" value="1"/>
</dbReference>
<evidence type="ECO:0000256" key="3">
    <source>
        <dbReference type="PROSITE-ProRule" id="PRU10007"/>
    </source>
</evidence>
<comment type="caution">
    <text evidence="6">The sequence shown here is derived from an EMBL/GenBank/DDBJ whole genome shotgun (WGS) entry which is preliminary data.</text>
</comment>
<dbReference type="PANTHER" id="PTHR43353:SF5">
    <property type="entry name" value="SUCCINATE-SEMIALDEHYDE DEHYDROGENASE, MITOCHONDRIAL"/>
    <property type="match status" value="1"/>
</dbReference>
<accession>A0A7W6DH34</accession>
<proteinExistence type="inferred from homology"/>
<feature type="domain" description="Aldehyde dehydrogenase" evidence="5">
    <location>
        <begin position="28"/>
        <end position="481"/>
    </location>
</feature>
<dbReference type="EC" id="1.2.1.20" evidence="6"/>
<feature type="active site" evidence="3">
    <location>
        <position position="260"/>
    </location>
</feature>
<organism evidence="6 7">
    <name type="scientific">Mycoplana azooxidifex</name>
    <dbReference type="NCBI Taxonomy" id="1636188"/>
    <lineage>
        <taxon>Bacteria</taxon>
        <taxon>Pseudomonadati</taxon>
        <taxon>Pseudomonadota</taxon>
        <taxon>Alphaproteobacteria</taxon>
        <taxon>Hyphomicrobiales</taxon>
        <taxon>Rhizobiaceae</taxon>
        <taxon>Mycoplana</taxon>
    </lineage>
</organism>
<dbReference type="SUPFAM" id="SSF53720">
    <property type="entry name" value="ALDH-like"/>
    <property type="match status" value="1"/>
</dbReference>
<sequence>MTFHAKITGYANPALHAEGLYIDGKWHKGSSIAVMDPSTGGRLAEVADASVEDAMRAIDAAEAAASGWRATPARQRSEILRRWFQLMTEHAEELATLIALENGKALPDARGEVAYAAEFFRWYAEEATRIPGEYRHTPSGSHHILVDHEPIGISVLITPWNFPAAMATRKIGPALAAGCTVILKPASETPLTAYAMARLGEEAGVPAGVVNVLTTSNPSAVTNAMLADPRVRKLSFTGSTGVGRTLLAEAAKSVVNCSMELGGNAPFLVFDDADLEAALDGAMVAKMRNAGEACTAANRFYVQSGIHDAFVDGLTARMAALKIGPGYDPATQCGPMITQNAVRKIDRLVSDAVAAGARATTGGKPLSENGYFFPPTVLENVPPNAAIAREEIFGPVAPVYRFESEEEAIRLANDTEYGLAAYVYTQDMRRAMRVGKHLETGMLGINRGLISDPAAPFGGVKQSGLGREGGVTGILEFMEAKYYAIAY</sequence>
<dbReference type="InterPro" id="IPR016161">
    <property type="entry name" value="Ald_DH/histidinol_DH"/>
</dbReference>
<dbReference type="Proteomes" id="UP000574761">
    <property type="component" value="Unassembled WGS sequence"/>
</dbReference>
<dbReference type="EC" id="1.2.1.79" evidence="6"/>
<dbReference type="GO" id="GO:0004777">
    <property type="term" value="F:succinate-semialdehyde dehydrogenase (NAD+) activity"/>
    <property type="evidence" value="ECO:0007669"/>
    <property type="project" value="TreeGrafter"/>
</dbReference>
<keyword evidence="7" id="KW-1185">Reference proteome</keyword>
<keyword evidence="2 4" id="KW-0560">Oxidoreductase</keyword>
<dbReference type="EC" id="1.2.1.16" evidence="6"/>
<dbReference type="PROSITE" id="PS00687">
    <property type="entry name" value="ALDEHYDE_DEHYDR_GLU"/>
    <property type="match status" value="1"/>
</dbReference>
<dbReference type="GO" id="GO:0102810">
    <property type="term" value="F:glutarate-semialdehyde dehydrogenase (NADP+) activity"/>
    <property type="evidence" value="ECO:0007669"/>
    <property type="project" value="UniProtKB-EC"/>
</dbReference>
<reference evidence="6 7" key="1">
    <citation type="submission" date="2020-08" db="EMBL/GenBank/DDBJ databases">
        <title>Genomic Encyclopedia of Type Strains, Phase IV (KMG-IV): sequencing the most valuable type-strain genomes for metagenomic binning, comparative biology and taxonomic classification.</title>
        <authorList>
            <person name="Goeker M."/>
        </authorList>
    </citation>
    <scope>NUCLEOTIDE SEQUENCE [LARGE SCALE GENOMIC DNA]</scope>
    <source>
        <strain evidence="6 7">DSM 100211</strain>
    </source>
</reference>
<dbReference type="InterPro" id="IPR016162">
    <property type="entry name" value="Ald_DH_N"/>
</dbReference>
<dbReference type="RefSeq" id="WP_183807889.1">
    <property type="nucleotide sequence ID" value="NZ_JACIEE010000012.1"/>
</dbReference>
<dbReference type="Pfam" id="PF00171">
    <property type="entry name" value="Aldedh"/>
    <property type="match status" value="1"/>
</dbReference>
<dbReference type="InterPro" id="IPR050740">
    <property type="entry name" value="Aldehyde_DH_Superfamily"/>
</dbReference>
<dbReference type="InterPro" id="IPR015590">
    <property type="entry name" value="Aldehyde_DH_dom"/>
</dbReference>
<dbReference type="InterPro" id="IPR016163">
    <property type="entry name" value="Ald_DH_C"/>
</dbReference>
<comment type="similarity">
    <text evidence="1 4">Belongs to the aldehyde dehydrogenase family.</text>
</comment>
<dbReference type="AlphaFoldDB" id="A0A7W6DH34"/>
<dbReference type="PANTHER" id="PTHR43353">
    <property type="entry name" value="SUCCINATE-SEMIALDEHYDE DEHYDROGENASE, MITOCHONDRIAL"/>
    <property type="match status" value="1"/>
</dbReference>
<evidence type="ECO:0000259" key="5">
    <source>
        <dbReference type="Pfam" id="PF00171"/>
    </source>
</evidence>
<dbReference type="GO" id="GO:0009450">
    <property type="term" value="P:gamma-aminobutyric acid catabolic process"/>
    <property type="evidence" value="ECO:0007669"/>
    <property type="project" value="TreeGrafter"/>
</dbReference>
<dbReference type="EMBL" id="JACIEE010000012">
    <property type="protein sequence ID" value="MBB3979678.1"/>
    <property type="molecule type" value="Genomic_DNA"/>
</dbReference>
<dbReference type="CDD" id="cd07103">
    <property type="entry name" value="ALDH_F5_SSADH_GabD"/>
    <property type="match status" value="1"/>
</dbReference>